<protein>
    <submittedName>
        <fullName evidence="2">Uncharacterized protein</fullName>
    </submittedName>
</protein>
<sequence length="224" mass="24881">MKIGKIHSPVIVDLKDAHRKWHKQIHVHDLKVGPPPDNELRDPVAGYIKQAAGTSASIPSDIPTMADQDILDIFGDSLSDLSDEEPRPQREAEPPDPRRGVPKVGSRVQRGDQTQVRHTRWLSEPPHAGRLRRRQVTEPTARRRTLDTLTAATEALDARAAGRPPPSPRAPPAPPSRPGWQPRPRPLLPPLRPPSLPPFRPSPPSFRPPPPPPFRPPAPPMQMF</sequence>
<dbReference type="AlphaFoldDB" id="A0AAW2F808"/>
<evidence type="ECO:0000313" key="3">
    <source>
        <dbReference type="Proteomes" id="UP001430953"/>
    </source>
</evidence>
<organism evidence="2 3">
    <name type="scientific">Cardiocondyla obscurior</name>
    <dbReference type="NCBI Taxonomy" id="286306"/>
    <lineage>
        <taxon>Eukaryota</taxon>
        <taxon>Metazoa</taxon>
        <taxon>Ecdysozoa</taxon>
        <taxon>Arthropoda</taxon>
        <taxon>Hexapoda</taxon>
        <taxon>Insecta</taxon>
        <taxon>Pterygota</taxon>
        <taxon>Neoptera</taxon>
        <taxon>Endopterygota</taxon>
        <taxon>Hymenoptera</taxon>
        <taxon>Apocrita</taxon>
        <taxon>Aculeata</taxon>
        <taxon>Formicoidea</taxon>
        <taxon>Formicidae</taxon>
        <taxon>Myrmicinae</taxon>
        <taxon>Cardiocondyla</taxon>
    </lineage>
</organism>
<evidence type="ECO:0000256" key="1">
    <source>
        <dbReference type="SAM" id="MobiDB-lite"/>
    </source>
</evidence>
<dbReference type="Proteomes" id="UP001430953">
    <property type="component" value="Unassembled WGS sequence"/>
</dbReference>
<feature type="compositionally biased region" description="Low complexity" evidence="1">
    <location>
        <begin position="147"/>
        <end position="162"/>
    </location>
</feature>
<comment type="caution">
    <text evidence="2">The sequence shown here is derived from an EMBL/GenBank/DDBJ whole genome shotgun (WGS) entry which is preliminary data.</text>
</comment>
<reference evidence="2 3" key="1">
    <citation type="submission" date="2023-03" db="EMBL/GenBank/DDBJ databases">
        <title>High recombination rates correlate with genetic variation in Cardiocondyla obscurior ants.</title>
        <authorList>
            <person name="Errbii M."/>
        </authorList>
    </citation>
    <scope>NUCLEOTIDE SEQUENCE [LARGE SCALE GENOMIC DNA]</scope>
    <source>
        <strain evidence="2">Alpha-2009</strain>
        <tissue evidence="2">Whole body</tissue>
    </source>
</reference>
<evidence type="ECO:0000313" key="2">
    <source>
        <dbReference type="EMBL" id="KAL0110656.1"/>
    </source>
</evidence>
<name>A0AAW2F808_9HYME</name>
<proteinExistence type="predicted"/>
<feature type="compositionally biased region" description="Basic and acidic residues" evidence="1">
    <location>
        <begin position="84"/>
        <end position="99"/>
    </location>
</feature>
<feature type="compositionally biased region" description="Pro residues" evidence="1">
    <location>
        <begin position="163"/>
        <end position="224"/>
    </location>
</feature>
<feature type="region of interest" description="Disordered" evidence="1">
    <location>
        <begin position="69"/>
        <end position="224"/>
    </location>
</feature>
<accession>A0AAW2F808</accession>
<dbReference type="EMBL" id="JADYXP020000014">
    <property type="protein sequence ID" value="KAL0110656.1"/>
    <property type="molecule type" value="Genomic_DNA"/>
</dbReference>
<gene>
    <name evidence="2" type="ORF">PUN28_013920</name>
</gene>
<keyword evidence="3" id="KW-1185">Reference proteome</keyword>